<dbReference type="EMBL" id="JBHLWN010000071">
    <property type="protein sequence ID" value="MFC0214289.1"/>
    <property type="molecule type" value="Genomic_DNA"/>
</dbReference>
<evidence type="ECO:0000313" key="2">
    <source>
        <dbReference type="Proteomes" id="UP001589776"/>
    </source>
</evidence>
<protein>
    <submittedName>
        <fullName evidence="1">Uncharacterized protein</fullName>
    </submittedName>
</protein>
<sequence length="45" mass="5421">MMDNEFVELEKIGNDAIIDGLDINEEEEEYDHHESFKRGIRRVQR</sequence>
<reference evidence="1 2" key="1">
    <citation type="submission" date="2024-09" db="EMBL/GenBank/DDBJ databases">
        <authorList>
            <person name="Sun Q."/>
            <person name="Mori K."/>
        </authorList>
    </citation>
    <scope>NUCLEOTIDE SEQUENCE [LARGE SCALE GENOMIC DNA]</scope>
    <source>
        <strain evidence="1 2">CCM 7759</strain>
    </source>
</reference>
<dbReference type="RefSeq" id="WP_377471647.1">
    <property type="nucleotide sequence ID" value="NZ_JBHLWN010000071.1"/>
</dbReference>
<name>A0ABV6DNR8_9BACL</name>
<proteinExistence type="predicted"/>
<organism evidence="1 2">
    <name type="scientific">Paenibacillus chartarius</name>
    <dbReference type="NCBI Taxonomy" id="747481"/>
    <lineage>
        <taxon>Bacteria</taxon>
        <taxon>Bacillati</taxon>
        <taxon>Bacillota</taxon>
        <taxon>Bacilli</taxon>
        <taxon>Bacillales</taxon>
        <taxon>Paenibacillaceae</taxon>
        <taxon>Paenibacillus</taxon>
    </lineage>
</organism>
<comment type="caution">
    <text evidence="1">The sequence shown here is derived from an EMBL/GenBank/DDBJ whole genome shotgun (WGS) entry which is preliminary data.</text>
</comment>
<accession>A0ABV6DNR8</accession>
<gene>
    <name evidence="1" type="ORF">ACFFK0_17810</name>
</gene>
<evidence type="ECO:0000313" key="1">
    <source>
        <dbReference type="EMBL" id="MFC0214289.1"/>
    </source>
</evidence>
<keyword evidence="2" id="KW-1185">Reference proteome</keyword>
<dbReference type="Proteomes" id="UP001589776">
    <property type="component" value="Unassembled WGS sequence"/>
</dbReference>